<feature type="domain" description="Cytochrome c7-like" evidence="9">
    <location>
        <begin position="326"/>
        <end position="387"/>
    </location>
</feature>
<dbReference type="PANTHER" id="PTHR39425">
    <property type="entry name" value="LIPOPROTEIN CYTOCHROME C"/>
    <property type="match status" value="1"/>
</dbReference>
<feature type="transmembrane region" description="Helical" evidence="7">
    <location>
        <begin position="20"/>
        <end position="40"/>
    </location>
</feature>
<keyword evidence="7" id="KW-0812">Transmembrane</keyword>
<comment type="subcellular location">
    <subcellularLocation>
        <location evidence="1">Cell envelope</location>
    </subcellularLocation>
</comment>
<evidence type="ECO:0000259" key="8">
    <source>
        <dbReference type="Pfam" id="PF03264"/>
    </source>
</evidence>
<protein>
    <submittedName>
        <fullName evidence="10">Uncharacterized protein</fullName>
    </submittedName>
</protein>
<dbReference type="InParanoid" id="D6YZW5"/>
<keyword evidence="7" id="KW-1133">Transmembrane helix</keyword>
<dbReference type="NCBIfam" id="TIGR04257">
    <property type="entry name" value="nanowire_3heme"/>
    <property type="match status" value="1"/>
</dbReference>
<dbReference type="Pfam" id="PF03264">
    <property type="entry name" value="Cytochrom_NNT"/>
    <property type="match status" value="1"/>
</dbReference>
<evidence type="ECO:0000256" key="1">
    <source>
        <dbReference type="ARBA" id="ARBA00004196"/>
    </source>
</evidence>
<dbReference type="eggNOG" id="COG3005">
    <property type="taxonomic scope" value="Bacteria"/>
</dbReference>
<dbReference type="Gene3D" id="3.90.10.10">
    <property type="entry name" value="Cytochrome C3"/>
    <property type="match status" value="2"/>
</dbReference>
<proteinExistence type="predicted"/>
<keyword evidence="2" id="KW-0813">Transport</keyword>
<dbReference type="STRING" id="589865.DaAHT2_0416"/>
<dbReference type="InterPro" id="IPR026352">
    <property type="entry name" value="Nanowire_3heme"/>
</dbReference>
<dbReference type="InterPro" id="IPR029467">
    <property type="entry name" value="Cyt_c7-like"/>
</dbReference>
<dbReference type="Gene3D" id="1.10.3820.10">
    <property type="entry name" value="Di-heme elbow motif domain"/>
    <property type="match status" value="1"/>
</dbReference>
<dbReference type="HOGENOM" id="CLU_713148_0_0_7"/>
<dbReference type="KEGG" id="dak:DaAHT2_0416"/>
<dbReference type="SUPFAM" id="SSF48695">
    <property type="entry name" value="Multiheme cytochromes"/>
    <property type="match status" value="1"/>
</dbReference>
<evidence type="ECO:0000256" key="4">
    <source>
        <dbReference type="ARBA" id="ARBA00022723"/>
    </source>
</evidence>
<dbReference type="InterPro" id="IPR036280">
    <property type="entry name" value="Multihaem_cyt_sf"/>
</dbReference>
<evidence type="ECO:0000256" key="7">
    <source>
        <dbReference type="SAM" id="Phobius"/>
    </source>
</evidence>
<dbReference type="PANTHER" id="PTHR39425:SF1">
    <property type="entry name" value="CYTOCHROME C7-LIKE DOMAIN-CONTAINING PROTEIN"/>
    <property type="match status" value="1"/>
</dbReference>
<reference evidence="11" key="1">
    <citation type="submission" date="2010-02" db="EMBL/GenBank/DDBJ databases">
        <title>Complete sequence of Desulfurivibrio alkaliphilus AHT2.</title>
        <authorList>
            <consortium name="US DOE Joint Genome Institute"/>
            <person name="Pitluck S."/>
            <person name="Chertkov O."/>
            <person name="Detter J.C."/>
            <person name="Han C."/>
            <person name="Tapia R."/>
            <person name="Larimer F."/>
            <person name="Land M."/>
            <person name="Hauser L."/>
            <person name="Kyrpides N."/>
            <person name="Mikhailova N."/>
            <person name="Sorokin D.Y."/>
            <person name="Muyzer G."/>
            <person name="Woyke T."/>
        </authorList>
    </citation>
    <scope>NUCLEOTIDE SEQUENCE [LARGE SCALE GENOMIC DNA]</scope>
    <source>
        <strain evidence="11">DSM 19089 / UNIQEM U267 / AHT2</strain>
    </source>
</reference>
<name>D6YZW5_DESAT</name>
<feature type="domain" description="NapC/NirT cytochrome c N-terminal" evidence="8">
    <location>
        <begin position="21"/>
        <end position="145"/>
    </location>
</feature>
<evidence type="ECO:0000256" key="2">
    <source>
        <dbReference type="ARBA" id="ARBA00022448"/>
    </source>
</evidence>
<keyword evidence="11" id="KW-1185">Reference proteome</keyword>
<dbReference type="InterPro" id="IPR038266">
    <property type="entry name" value="NapC/NirT_cytc_sf"/>
</dbReference>
<keyword evidence="5" id="KW-0249">Electron transport</keyword>
<gene>
    <name evidence="10" type="ordered locus">DaAHT2_0416</name>
</gene>
<evidence type="ECO:0000313" key="11">
    <source>
        <dbReference type="Proteomes" id="UP000001508"/>
    </source>
</evidence>
<dbReference type="RefSeq" id="WP_013162653.1">
    <property type="nucleotide sequence ID" value="NC_014216.1"/>
</dbReference>
<dbReference type="InterPro" id="IPR005126">
    <property type="entry name" value="NapC/NirT_cyt_c_N"/>
</dbReference>
<dbReference type="AlphaFoldDB" id="D6YZW5"/>
<dbReference type="Proteomes" id="UP000001508">
    <property type="component" value="Chromosome"/>
</dbReference>
<evidence type="ECO:0000256" key="3">
    <source>
        <dbReference type="ARBA" id="ARBA00022617"/>
    </source>
</evidence>
<keyword evidence="6" id="KW-0408">Iron</keyword>
<sequence>MKKLVSKIKGFVNERPKTSIVILIAFIAVFSYVNLQAMHITSEPGFCEMCHPGTGTGALSEVHTWRQNIHAEAGVKCLDCHGEPGIFGYKKAKIGGLYDTYVEIFRSEEYKLKILNKSVEDPQYAANLVPSTTCLFCHTDSVNQKIRSERLMSIGHKFRLLDTVENPEFRKERGMRDIFTDELKSEIDPNHKRHIDAGLTCMDCHHRMVHGGEYRAAVDLNQCSQCHSERAGEISMSDVVMGEGDSAVSFSHDFHGMMFSCDHCHTDLFPMKAGGSAISFDYHTTDQYCFSCHNGQAASYDCASCHGQVPMPMEPITYTMEGFAPVDFNHTFHGNAFSCETCHDTPWIMEAHATPMTMNEMYRGQFCGQCHNGQAAFPATACARCHQ</sequence>
<evidence type="ECO:0000256" key="5">
    <source>
        <dbReference type="ARBA" id="ARBA00022982"/>
    </source>
</evidence>
<evidence type="ECO:0000313" key="10">
    <source>
        <dbReference type="EMBL" id="ADH85122.1"/>
    </source>
</evidence>
<keyword evidence="7" id="KW-0472">Membrane</keyword>
<evidence type="ECO:0000256" key="6">
    <source>
        <dbReference type="ARBA" id="ARBA00023004"/>
    </source>
</evidence>
<keyword evidence="3" id="KW-0349">Heme</keyword>
<dbReference type="EMBL" id="CP001940">
    <property type="protein sequence ID" value="ADH85122.1"/>
    <property type="molecule type" value="Genomic_DNA"/>
</dbReference>
<feature type="domain" description="Cytochrome c7-like" evidence="9">
    <location>
        <begin position="248"/>
        <end position="306"/>
    </location>
</feature>
<keyword evidence="4" id="KW-0479">Metal-binding</keyword>
<organism evidence="10 11">
    <name type="scientific">Desulfurivibrio alkaliphilus (strain DSM 19089 / UNIQEM U267 / AHT2)</name>
    <dbReference type="NCBI Taxonomy" id="589865"/>
    <lineage>
        <taxon>Bacteria</taxon>
        <taxon>Pseudomonadati</taxon>
        <taxon>Thermodesulfobacteriota</taxon>
        <taxon>Desulfobulbia</taxon>
        <taxon>Desulfobulbales</taxon>
        <taxon>Desulfobulbaceae</taxon>
        <taxon>Desulfurivibrio</taxon>
    </lineage>
</organism>
<dbReference type="OrthoDB" id="9814800at2"/>
<dbReference type="Pfam" id="PF14522">
    <property type="entry name" value="Cytochrome_C7"/>
    <property type="match status" value="2"/>
</dbReference>
<dbReference type="GO" id="GO:0046872">
    <property type="term" value="F:metal ion binding"/>
    <property type="evidence" value="ECO:0007669"/>
    <property type="project" value="UniProtKB-KW"/>
</dbReference>
<accession>D6YZW5</accession>
<dbReference type="GO" id="GO:0030313">
    <property type="term" value="C:cell envelope"/>
    <property type="evidence" value="ECO:0007669"/>
    <property type="project" value="UniProtKB-SubCell"/>
</dbReference>
<evidence type="ECO:0000259" key="9">
    <source>
        <dbReference type="Pfam" id="PF14522"/>
    </source>
</evidence>